<organism evidence="1 2">
    <name type="scientific">Brachionus plicatilis</name>
    <name type="common">Marine rotifer</name>
    <name type="synonym">Brachionus muelleri</name>
    <dbReference type="NCBI Taxonomy" id="10195"/>
    <lineage>
        <taxon>Eukaryota</taxon>
        <taxon>Metazoa</taxon>
        <taxon>Spiralia</taxon>
        <taxon>Gnathifera</taxon>
        <taxon>Rotifera</taxon>
        <taxon>Eurotatoria</taxon>
        <taxon>Monogononta</taxon>
        <taxon>Pseudotrocha</taxon>
        <taxon>Ploima</taxon>
        <taxon>Brachionidae</taxon>
        <taxon>Brachionus</taxon>
    </lineage>
</organism>
<proteinExistence type="predicted"/>
<name>A0A3M7RMV3_BRAPC</name>
<dbReference type="AlphaFoldDB" id="A0A3M7RMV3"/>
<gene>
    <name evidence="1" type="ORF">BpHYR1_043355</name>
</gene>
<evidence type="ECO:0000313" key="2">
    <source>
        <dbReference type="Proteomes" id="UP000276133"/>
    </source>
</evidence>
<reference evidence="1 2" key="1">
    <citation type="journal article" date="2018" name="Sci. Rep.">
        <title>Genomic signatures of local adaptation to the degree of environmental predictability in rotifers.</title>
        <authorList>
            <person name="Franch-Gras L."/>
            <person name="Hahn C."/>
            <person name="Garcia-Roger E.M."/>
            <person name="Carmona M.J."/>
            <person name="Serra M."/>
            <person name="Gomez A."/>
        </authorList>
    </citation>
    <scope>NUCLEOTIDE SEQUENCE [LARGE SCALE GENOMIC DNA]</scope>
    <source>
        <strain evidence="1">HYR1</strain>
    </source>
</reference>
<dbReference type="EMBL" id="REGN01003048">
    <property type="protein sequence ID" value="RNA24799.1"/>
    <property type="molecule type" value="Genomic_DNA"/>
</dbReference>
<comment type="caution">
    <text evidence="1">The sequence shown here is derived from an EMBL/GenBank/DDBJ whole genome shotgun (WGS) entry which is preliminary data.</text>
</comment>
<accession>A0A3M7RMV3</accession>
<dbReference type="Proteomes" id="UP000276133">
    <property type="component" value="Unassembled WGS sequence"/>
</dbReference>
<keyword evidence="2" id="KW-1185">Reference proteome</keyword>
<evidence type="ECO:0000313" key="1">
    <source>
        <dbReference type="EMBL" id="RNA24799.1"/>
    </source>
</evidence>
<protein>
    <submittedName>
        <fullName evidence="1">Uncharacterized protein</fullName>
    </submittedName>
</protein>
<sequence>MGCIWSKQCAAERTCFLVIRDPPQKKEYPLNILKNRPTCHGHEFGVDLSPLMIRETTECL</sequence>